<dbReference type="AlphaFoldDB" id="A0A8H7SA25"/>
<evidence type="ECO:0000313" key="2">
    <source>
        <dbReference type="EMBL" id="KAG2224457.1"/>
    </source>
</evidence>
<accession>A0A8H7SA25</accession>
<evidence type="ECO:0000313" key="3">
    <source>
        <dbReference type="Proteomes" id="UP000646827"/>
    </source>
</evidence>
<dbReference type="EMBL" id="JAEPRB010000042">
    <property type="protein sequence ID" value="KAG2224457.1"/>
    <property type="molecule type" value="Genomic_DNA"/>
</dbReference>
<dbReference type="Proteomes" id="UP000646827">
    <property type="component" value="Unassembled WGS sequence"/>
</dbReference>
<evidence type="ECO:0000256" key="1">
    <source>
        <dbReference type="SAM" id="MobiDB-lite"/>
    </source>
</evidence>
<dbReference type="OrthoDB" id="2286168at2759"/>
<name>A0A8H7SA25_9FUNG</name>
<feature type="region of interest" description="Disordered" evidence="1">
    <location>
        <begin position="65"/>
        <end position="87"/>
    </location>
</feature>
<keyword evidence="3" id="KW-1185">Reference proteome</keyword>
<comment type="caution">
    <text evidence="2">The sequence shown here is derived from an EMBL/GenBank/DDBJ whole genome shotgun (WGS) entry which is preliminary data.</text>
</comment>
<reference evidence="2 3" key="1">
    <citation type="submission" date="2020-12" db="EMBL/GenBank/DDBJ databases">
        <title>Metabolic potential, ecology and presence of endohyphal bacteria is reflected in genomic diversity of Mucoromycotina.</title>
        <authorList>
            <person name="Muszewska A."/>
            <person name="Okrasinska A."/>
            <person name="Steczkiewicz K."/>
            <person name="Drgas O."/>
            <person name="Orlowska M."/>
            <person name="Perlinska-Lenart U."/>
            <person name="Aleksandrzak-Piekarczyk T."/>
            <person name="Szatraj K."/>
            <person name="Zielenkiewicz U."/>
            <person name="Pilsyk S."/>
            <person name="Malc E."/>
            <person name="Mieczkowski P."/>
            <person name="Kruszewska J.S."/>
            <person name="Biernat P."/>
            <person name="Pawlowska J."/>
        </authorList>
    </citation>
    <scope>NUCLEOTIDE SEQUENCE [LARGE SCALE GENOMIC DNA]</scope>
    <source>
        <strain evidence="2 3">CBS 142.35</strain>
    </source>
</reference>
<feature type="compositionally biased region" description="Low complexity" evidence="1">
    <location>
        <begin position="15"/>
        <end position="27"/>
    </location>
</feature>
<organism evidence="2 3">
    <name type="scientific">Circinella minor</name>
    <dbReference type="NCBI Taxonomy" id="1195481"/>
    <lineage>
        <taxon>Eukaryota</taxon>
        <taxon>Fungi</taxon>
        <taxon>Fungi incertae sedis</taxon>
        <taxon>Mucoromycota</taxon>
        <taxon>Mucoromycotina</taxon>
        <taxon>Mucoromycetes</taxon>
        <taxon>Mucorales</taxon>
        <taxon>Lichtheimiaceae</taxon>
        <taxon>Circinella</taxon>
    </lineage>
</organism>
<feature type="region of interest" description="Disordered" evidence="1">
    <location>
        <begin position="1"/>
        <end position="27"/>
    </location>
</feature>
<gene>
    <name evidence="2" type="ORF">INT45_010523</name>
</gene>
<protein>
    <submittedName>
        <fullName evidence="2">Uncharacterized protein</fullName>
    </submittedName>
</protein>
<proteinExistence type="predicted"/>
<sequence>MEEENNDGNHRMSKSETSSCTTGGTSSWDKIPTIDYSKQQSNSSVISDLSSSVVDILSFKSNFTSSPCSCAKDKTTSSTDSIPENSADEKKKDILPIQLSTVATAKELQYLKTADLIHSIIEIFSVKKPQTSHFRNICLFYYNWLIVDLCRRMELVEERFIRRYQEGYEEQLRRRVIMKAANEVAVHITKTGAFGITSDNEFFDYFAPFVPRKREKILRVVDIFGDEICLFTESIDMKMIGDMSSNDYVAFYQDLVLCKDSLKKRLGDITETSRFKGDPCQPYNKFELLNYK</sequence>